<dbReference type="Proteomes" id="UP000309038">
    <property type="component" value="Unassembled WGS sequence"/>
</dbReference>
<feature type="transmembrane region" description="Helical" evidence="1">
    <location>
        <begin position="70"/>
        <end position="88"/>
    </location>
</feature>
<proteinExistence type="predicted"/>
<feature type="transmembrane region" description="Helical" evidence="1">
    <location>
        <begin position="21"/>
        <end position="50"/>
    </location>
</feature>
<dbReference type="AlphaFoldDB" id="A0A4S4K844"/>
<sequence length="92" mass="10688">MAHKTEANRKRERAESTRACNLIVIISVTVFFNILVLHWLFIQSLLFINLRVHLNDQFAINNVDCPVCDILCSPFIVIVISIIVIIFINRYM</sequence>
<name>A0A4S4K844_9APHY</name>
<keyword evidence="1" id="KW-1133">Transmembrane helix</keyword>
<evidence type="ECO:0000313" key="3">
    <source>
        <dbReference type="Proteomes" id="UP000309038"/>
    </source>
</evidence>
<reference evidence="2 3" key="1">
    <citation type="submission" date="2019-02" db="EMBL/GenBank/DDBJ databases">
        <title>Genome sequencing of the rare red list fungi Phlebia centrifuga.</title>
        <authorList>
            <person name="Buettner E."/>
            <person name="Kellner H."/>
        </authorList>
    </citation>
    <scope>NUCLEOTIDE SEQUENCE [LARGE SCALE GENOMIC DNA]</scope>
    <source>
        <strain evidence="2 3">DSM 108282</strain>
    </source>
</reference>
<keyword evidence="3" id="KW-1185">Reference proteome</keyword>
<evidence type="ECO:0000256" key="1">
    <source>
        <dbReference type="SAM" id="Phobius"/>
    </source>
</evidence>
<keyword evidence="1" id="KW-0812">Transmembrane</keyword>
<organism evidence="2 3">
    <name type="scientific">Hermanssonia centrifuga</name>
    <dbReference type="NCBI Taxonomy" id="98765"/>
    <lineage>
        <taxon>Eukaryota</taxon>
        <taxon>Fungi</taxon>
        <taxon>Dikarya</taxon>
        <taxon>Basidiomycota</taxon>
        <taxon>Agaricomycotina</taxon>
        <taxon>Agaricomycetes</taxon>
        <taxon>Polyporales</taxon>
        <taxon>Meruliaceae</taxon>
        <taxon>Hermanssonia</taxon>
    </lineage>
</organism>
<keyword evidence="1" id="KW-0472">Membrane</keyword>
<accession>A0A4S4K844</accession>
<comment type="caution">
    <text evidence="2">The sequence shown here is derived from an EMBL/GenBank/DDBJ whole genome shotgun (WGS) entry which is preliminary data.</text>
</comment>
<protein>
    <submittedName>
        <fullName evidence="2">Uncharacterized protein</fullName>
    </submittedName>
</protein>
<dbReference type="EMBL" id="SGPJ01000608">
    <property type="protein sequence ID" value="THG93630.1"/>
    <property type="molecule type" value="Genomic_DNA"/>
</dbReference>
<evidence type="ECO:0000313" key="2">
    <source>
        <dbReference type="EMBL" id="THG93630.1"/>
    </source>
</evidence>
<gene>
    <name evidence="2" type="ORF">EW026_g7653</name>
</gene>